<name>A0A2I0BAA8_9ASPA</name>
<keyword evidence="2" id="KW-1185">Reference proteome</keyword>
<evidence type="ECO:0000313" key="1">
    <source>
        <dbReference type="EMBL" id="PKA64699.1"/>
    </source>
</evidence>
<dbReference type="AlphaFoldDB" id="A0A2I0BAA8"/>
<evidence type="ECO:0000313" key="2">
    <source>
        <dbReference type="Proteomes" id="UP000236161"/>
    </source>
</evidence>
<gene>
    <name evidence="1" type="ORF">AXF42_Ash007446</name>
</gene>
<protein>
    <submittedName>
        <fullName evidence="1">Uncharacterized protein</fullName>
    </submittedName>
</protein>
<proteinExistence type="predicted"/>
<dbReference type="Proteomes" id="UP000236161">
    <property type="component" value="Unassembled WGS sequence"/>
</dbReference>
<sequence length="76" mass="7881">MQSLIVDQSESRAGVNDYVAFNGGAVGGGVRSFHVDGNPGDDDLLEVQEVKGVRFATDQRGGHGAGAVDYGRCAKV</sequence>
<dbReference type="EMBL" id="KZ451903">
    <property type="protein sequence ID" value="PKA64699.1"/>
    <property type="molecule type" value="Genomic_DNA"/>
</dbReference>
<organism evidence="1 2">
    <name type="scientific">Apostasia shenzhenica</name>
    <dbReference type="NCBI Taxonomy" id="1088818"/>
    <lineage>
        <taxon>Eukaryota</taxon>
        <taxon>Viridiplantae</taxon>
        <taxon>Streptophyta</taxon>
        <taxon>Embryophyta</taxon>
        <taxon>Tracheophyta</taxon>
        <taxon>Spermatophyta</taxon>
        <taxon>Magnoliopsida</taxon>
        <taxon>Liliopsida</taxon>
        <taxon>Asparagales</taxon>
        <taxon>Orchidaceae</taxon>
        <taxon>Apostasioideae</taxon>
        <taxon>Apostasia</taxon>
    </lineage>
</organism>
<accession>A0A2I0BAA8</accession>
<reference evidence="1 2" key="1">
    <citation type="journal article" date="2017" name="Nature">
        <title>The Apostasia genome and the evolution of orchids.</title>
        <authorList>
            <person name="Zhang G.Q."/>
            <person name="Liu K.W."/>
            <person name="Li Z."/>
            <person name="Lohaus R."/>
            <person name="Hsiao Y.Y."/>
            <person name="Niu S.C."/>
            <person name="Wang J.Y."/>
            <person name="Lin Y.C."/>
            <person name="Xu Q."/>
            <person name="Chen L.J."/>
            <person name="Yoshida K."/>
            <person name="Fujiwara S."/>
            <person name="Wang Z.W."/>
            <person name="Zhang Y.Q."/>
            <person name="Mitsuda N."/>
            <person name="Wang M."/>
            <person name="Liu G.H."/>
            <person name="Pecoraro L."/>
            <person name="Huang H.X."/>
            <person name="Xiao X.J."/>
            <person name="Lin M."/>
            <person name="Wu X.Y."/>
            <person name="Wu W.L."/>
            <person name="Chen Y.Y."/>
            <person name="Chang S.B."/>
            <person name="Sakamoto S."/>
            <person name="Ohme-Takagi M."/>
            <person name="Yagi M."/>
            <person name="Zeng S.J."/>
            <person name="Shen C.Y."/>
            <person name="Yeh C.M."/>
            <person name="Luo Y.B."/>
            <person name="Tsai W.C."/>
            <person name="Van de Peer Y."/>
            <person name="Liu Z.J."/>
        </authorList>
    </citation>
    <scope>NUCLEOTIDE SEQUENCE [LARGE SCALE GENOMIC DNA]</scope>
    <source>
        <strain evidence="2">cv. Shenzhen</strain>
        <tissue evidence="1">Stem</tissue>
    </source>
</reference>